<reference evidence="1" key="1">
    <citation type="submission" date="2014-09" db="EMBL/GenBank/DDBJ databases">
        <authorList>
            <person name="Magalhaes I.L.F."/>
            <person name="Oliveira U."/>
            <person name="Santos F.R."/>
            <person name="Vidigal T.H.D.A."/>
            <person name="Brescovit A.D."/>
            <person name="Santos A.J."/>
        </authorList>
    </citation>
    <scope>NUCLEOTIDE SEQUENCE</scope>
    <source>
        <tissue evidence="1">Shoot tissue taken approximately 20 cm above the soil surface</tissue>
    </source>
</reference>
<dbReference type="EMBL" id="GBRH01178196">
    <property type="protein sequence ID" value="JAE19700.1"/>
    <property type="molecule type" value="Transcribed_RNA"/>
</dbReference>
<protein>
    <submittedName>
        <fullName evidence="1">Uncharacterized protein</fullName>
    </submittedName>
</protein>
<reference evidence="1" key="2">
    <citation type="journal article" date="2015" name="Data Brief">
        <title>Shoot transcriptome of the giant reed, Arundo donax.</title>
        <authorList>
            <person name="Barrero R.A."/>
            <person name="Guerrero F.D."/>
            <person name="Moolhuijzen P."/>
            <person name="Goolsby J.A."/>
            <person name="Tidwell J."/>
            <person name="Bellgard S.E."/>
            <person name="Bellgard M.I."/>
        </authorList>
    </citation>
    <scope>NUCLEOTIDE SEQUENCE</scope>
    <source>
        <tissue evidence="1">Shoot tissue taken approximately 20 cm above the soil surface</tissue>
    </source>
</reference>
<sequence length="71" mass="7737">MESSICSNGWRAMETTTCSRPVNHSGDKQSSLSFSHDKWRAMIFSYVYQGCIFRSLDCVQFGGGGGGSSSD</sequence>
<accession>A0A0A9G3N7</accession>
<evidence type="ECO:0000313" key="1">
    <source>
        <dbReference type="EMBL" id="JAE19700.1"/>
    </source>
</evidence>
<dbReference type="AlphaFoldDB" id="A0A0A9G3N7"/>
<name>A0A0A9G3N7_ARUDO</name>
<organism evidence="1">
    <name type="scientific">Arundo donax</name>
    <name type="common">Giant reed</name>
    <name type="synonym">Donax arundinaceus</name>
    <dbReference type="NCBI Taxonomy" id="35708"/>
    <lineage>
        <taxon>Eukaryota</taxon>
        <taxon>Viridiplantae</taxon>
        <taxon>Streptophyta</taxon>
        <taxon>Embryophyta</taxon>
        <taxon>Tracheophyta</taxon>
        <taxon>Spermatophyta</taxon>
        <taxon>Magnoliopsida</taxon>
        <taxon>Liliopsida</taxon>
        <taxon>Poales</taxon>
        <taxon>Poaceae</taxon>
        <taxon>PACMAD clade</taxon>
        <taxon>Arundinoideae</taxon>
        <taxon>Arundineae</taxon>
        <taxon>Arundo</taxon>
    </lineage>
</organism>
<proteinExistence type="predicted"/>